<reference evidence="1" key="1">
    <citation type="submission" date="2018-11" db="EMBL/GenBank/DDBJ databases">
        <authorList>
            <consortium name="Pathogen Informatics"/>
        </authorList>
    </citation>
    <scope>NUCLEOTIDE SEQUENCE</scope>
</reference>
<dbReference type="Proteomes" id="UP000784294">
    <property type="component" value="Unassembled WGS sequence"/>
</dbReference>
<organism evidence="1 2">
    <name type="scientific">Protopolystoma xenopodis</name>
    <dbReference type="NCBI Taxonomy" id="117903"/>
    <lineage>
        <taxon>Eukaryota</taxon>
        <taxon>Metazoa</taxon>
        <taxon>Spiralia</taxon>
        <taxon>Lophotrochozoa</taxon>
        <taxon>Platyhelminthes</taxon>
        <taxon>Monogenea</taxon>
        <taxon>Polyopisthocotylea</taxon>
        <taxon>Polystomatidea</taxon>
        <taxon>Polystomatidae</taxon>
        <taxon>Protopolystoma</taxon>
    </lineage>
</organism>
<sequence>MEKRVEDRSHHKTTADALCTAAVWLYYDVQADKVHKTSIIVSGEDVGGCLVDGIITNVVIKPNGCSTT</sequence>
<evidence type="ECO:0000313" key="1">
    <source>
        <dbReference type="EMBL" id="VEL42723.1"/>
    </source>
</evidence>
<dbReference type="AlphaFoldDB" id="A0A448XQX5"/>
<keyword evidence="2" id="KW-1185">Reference proteome</keyword>
<dbReference type="EMBL" id="CAAALY010276139">
    <property type="protein sequence ID" value="VEL42723.1"/>
    <property type="molecule type" value="Genomic_DNA"/>
</dbReference>
<proteinExistence type="predicted"/>
<evidence type="ECO:0000313" key="2">
    <source>
        <dbReference type="Proteomes" id="UP000784294"/>
    </source>
</evidence>
<name>A0A448XQX5_9PLAT</name>
<accession>A0A448XQX5</accession>
<comment type="caution">
    <text evidence="1">The sequence shown here is derived from an EMBL/GenBank/DDBJ whole genome shotgun (WGS) entry which is preliminary data.</text>
</comment>
<protein>
    <submittedName>
        <fullName evidence="1">Uncharacterized protein</fullName>
    </submittedName>
</protein>
<gene>
    <name evidence="1" type="ORF">PXEA_LOCUS36163</name>
</gene>